<evidence type="ECO:0000256" key="1">
    <source>
        <dbReference type="ARBA" id="ARBA00022741"/>
    </source>
</evidence>
<organism evidence="4 5">
    <name type="scientific">Pyrus ussuriensis x Pyrus communis</name>
    <dbReference type="NCBI Taxonomy" id="2448454"/>
    <lineage>
        <taxon>Eukaryota</taxon>
        <taxon>Viridiplantae</taxon>
        <taxon>Streptophyta</taxon>
        <taxon>Embryophyta</taxon>
        <taxon>Tracheophyta</taxon>
        <taxon>Spermatophyta</taxon>
        <taxon>Magnoliopsida</taxon>
        <taxon>eudicotyledons</taxon>
        <taxon>Gunneridae</taxon>
        <taxon>Pentapetalae</taxon>
        <taxon>rosids</taxon>
        <taxon>fabids</taxon>
        <taxon>Rosales</taxon>
        <taxon>Rosaceae</taxon>
        <taxon>Amygdaloideae</taxon>
        <taxon>Maleae</taxon>
        <taxon>Pyrus</taxon>
    </lineage>
</organism>
<evidence type="ECO:0000256" key="2">
    <source>
        <dbReference type="ARBA" id="ARBA00022840"/>
    </source>
</evidence>
<comment type="caution">
    <text evidence="4">The sequence shown here is derived from an EMBL/GenBank/DDBJ whole genome shotgun (WGS) entry which is preliminary data.</text>
</comment>
<dbReference type="GO" id="GO:0004672">
    <property type="term" value="F:protein kinase activity"/>
    <property type="evidence" value="ECO:0007669"/>
    <property type="project" value="InterPro"/>
</dbReference>
<name>A0A5N5H4A0_9ROSA</name>
<feature type="domain" description="Protein kinase" evidence="3">
    <location>
        <begin position="1"/>
        <end position="124"/>
    </location>
</feature>
<dbReference type="Pfam" id="PF00069">
    <property type="entry name" value="Pkinase"/>
    <property type="match status" value="1"/>
</dbReference>
<sequence length="164" mass="19084">MMPENVLVKEGIIKIGDLGSTKDINSPAPYTDYISNIWYQALEVLLWSNRYCPKVDMWAMGAFMEELFSLRPLFPGRNDADQIFKICNVIGKPTLRSWRRGLLLGRKDPYARPTAANALCHSFFIGNHKIPRAINFETKQYSARIELSYFRVDLRRVMWVVNFF</sequence>
<keyword evidence="4" id="KW-0808">Transferase</keyword>
<evidence type="ECO:0000313" key="5">
    <source>
        <dbReference type="Proteomes" id="UP000327157"/>
    </source>
</evidence>
<dbReference type="OrthoDB" id="2158884at2759"/>
<keyword evidence="1" id="KW-0547">Nucleotide-binding</keyword>
<keyword evidence="4" id="KW-0418">Kinase</keyword>
<dbReference type="InterPro" id="IPR000719">
    <property type="entry name" value="Prot_kinase_dom"/>
</dbReference>
<dbReference type="AlphaFoldDB" id="A0A5N5H4A0"/>
<dbReference type="PANTHER" id="PTHR24055">
    <property type="entry name" value="MITOGEN-ACTIVATED PROTEIN KINASE"/>
    <property type="match status" value="1"/>
</dbReference>
<proteinExistence type="predicted"/>
<dbReference type="GO" id="GO:0005524">
    <property type="term" value="F:ATP binding"/>
    <property type="evidence" value="ECO:0007669"/>
    <property type="project" value="UniProtKB-KW"/>
</dbReference>
<dbReference type="PROSITE" id="PS50011">
    <property type="entry name" value="PROTEIN_KINASE_DOM"/>
    <property type="match status" value="1"/>
</dbReference>
<protein>
    <submittedName>
        <fullName evidence="4">Cyclin-dependent kinase F-4-like</fullName>
    </submittedName>
</protein>
<reference evidence="4 5" key="1">
    <citation type="submission" date="2019-09" db="EMBL/GenBank/DDBJ databases">
        <authorList>
            <person name="Ou C."/>
        </authorList>
    </citation>
    <scope>NUCLEOTIDE SEQUENCE [LARGE SCALE GENOMIC DNA]</scope>
    <source>
        <strain evidence="4">S2</strain>
        <tissue evidence="4">Leaf</tissue>
    </source>
</reference>
<gene>
    <name evidence="4" type="ORF">D8674_024928</name>
</gene>
<dbReference type="EMBL" id="SMOL01000231">
    <property type="protein sequence ID" value="KAB2622746.1"/>
    <property type="molecule type" value="Genomic_DNA"/>
</dbReference>
<dbReference type="InterPro" id="IPR011009">
    <property type="entry name" value="Kinase-like_dom_sf"/>
</dbReference>
<keyword evidence="2" id="KW-0067">ATP-binding</keyword>
<reference evidence="4 5" key="3">
    <citation type="submission" date="2019-11" db="EMBL/GenBank/DDBJ databases">
        <title>A de novo genome assembly of a pear dwarfing rootstock.</title>
        <authorList>
            <person name="Wang F."/>
            <person name="Wang J."/>
            <person name="Li S."/>
            <person name="Zhang Y."/>
            <person name="Fang M."/>
            <person name="Ma L."/>
            <person name="Zhao Y."/>
            <person name="Jiang S."/>
        </authorList>
    </citation>
    <scope>NUCLEOTIDE SEQUENCE [LARGE SCALE GENOMIC DNA]</scope>
    <source>
        <strain evidence="4">S2</strain>
        <tissue evidence="4">Leaf</tissue>
    </source>
</reference>
<evidence type="ECO:0000259" key="3">
    <source>
        <dbReference type="PROSITE" id="PS50011"/>
    </source>
</evidence>
<dbReference type="SUPFAM" id="SSF56112">
    <property type="entry name" value="Protein kinase-like (PK-like)"/>
    <property type="match status" value="1"/>
</dbReference>
<dbReference type="InterPro" id="IPR050117">
    <property type="entry name" value="MAPK"/>
</dbReference>
<keyword evidence="5" id="KW-1185">Reference proteome</keyword>
<reference evidence="5" key="2">
    <citation type="submission" date="2019-10" db="EMBL/GenBank/DDBJ databases">
        <title>A de novo genome assembly of a pear dwarfing rootstock.</title>
        <authorList>
            <person name="Wang F."/>
            <person name="Wang J."/>
            <person name="Li S."/>
            <person name="Zhang Y."/>
            <person name="Fang M."/>
            <person name="Ma L."/>
            <person name="Zhao Y."/>
            <person name="Jiang S."/>
        </authorList>
    </citation>
    <scope>NUCLEOTIDE SEQUENCE [LARGE SCALE GENOMIC DNA]</scope>
</reference>
<evidence type="ECO:0000313" key="4">
    <source>
        <dbReference type="EMBL" id="KAB2622746.1"/>
    </source>
</evidence>
<dbReference type="SMART" id="SM00220">
    <property type="entry name" value="S_TKc"/>
    <property type="match status" value="1"/>
</dbReference>
<dbReference type="Proteomes" id="UP000327157">
    <property type="component" value="Chromosome 4"/>
</dbReference>
<accession>A0A5N5H4A0</accession>
<dbReference type="Gene3D" id="1.10.510.10">
    <property type="entry name" value="Transferase(Phosphotransferase) domain 1"/>
    <property type="match status" value="1"/>
</dbReference>